<dbReference type="SUPFAM" id="SSF51989">
    <property type="entry name" value="Glycosyl hydrolases family 6, cellulases"/>
    <property type="match status" value="1"/>
</dbReference>
<sequence>MTSVPTSAVRPRSRRRAWLIAAVGVVAALVAVIIIIALVWPRAAAAPGPGIRVLASGTSSAAEAAAAGGGADGLRAAEYLAEQPTAVWLVPESDPLGQVAQRIDELATEARSQSARLAVVVYGLPDRDCGNHSGGGLDAAGYEEWTAEIGDALRAAADVAPIVVLEPDSLALASECVDVGERAALLSTAVDALVGPSTWLYLDGGHSNWHPAAEMAGLIEQVGDLDRVRGFALNVSNYNLTGDEVAYAHTLAAELGGERHALIDTGRNGADAGGEWCNPPGALIGEPGGTIGDDVVDTNLWIKPPGESDGLCNGGPAAGRWWPDGATSLTREVDAD</sequence>
<evidence type="ECO:0000256" key="5">
    <source>
        <dbReference type="ARBA" id="ARBA00023277"/>
    </source>
</evidence>
<dbReference type="PROSITE" id="PS00656">
    <property type="entry name" value="GLYCOSYL_HYDROL_F6_2"/>
    <property type="match status" value="1"/>
</dbReference>
<keyword evidence="6 10" id="KW-0326">Glycosidase</keyword>
<feature type="active site" description="Proton donor" evidence="9">
    <location>
        <position position="168"/>
    </location>
</feature>
<dbReference type="EMBL" id="JYIZ01000052">
    <property type="protein sequence ID" value="KJL39116.1"/>
    <property type="molecule type" value="Genomic_DNA"/>
</dbReference>
<evidence type="ECO:0000256" key="10">
    <source>
        <dbReference type="RuleBase" id="RU361186"/>
    </source>
</evidence>
<dbReference type="InterPro" id="IPR036434">
    <property type="entry name" value="Beta_cellobiohydrolase_sf"/>
</dbReference>
<dbReference type="EC" id="3.2.1.-" evidence="10"/>
<reference evidence="13 14" key="1">
    <citation type="submission" date="2015-02" db="EMBL/GenBank/DDBJ databases">
        <title>Draft genome sequences of ten Microbacterium spp. with emphasis on heavy metal contaminated environments.</title>
        <authorList>
            <person name="Corretto E."/>
        </authorList>
    </citation>
    <scope>NUCLEOTIDE SEQUENCE [LARGE SCALE GENOMIC DNA]</scope>
    <source>
        <strain evidence="13 14">DSM 12510</strain>
    </source>
</reference>
<keyword evidence="3 10" id="KW-0136">Cellulose degradation</keyword>
<dbReference type="PROSITE" id="PS00655">
    <property type="entry name" value="GLYCOSYL_HYDROL_F6_1"/>
    <property type="match status" value="1"/>
</dbReference>
<dbReference type="OrthoDB" id="309899at2"/>
<dbReference type="Proteomes" id="UP000033956">
    <property type="component" value="Unassembled WGS sequence"/>
</dbReference>
<dbReference type="PRINTS" id="PR00733">
    <property type="entry name" value="GLHYDRLASE6"/>
</dbReference>
<keyword evidence="5 10" id="KW-0119">Carbohydrate metabolism</keyword>
<evidence type="ECO:0000256" key="7">
    <source>
        <dbReference type="ARBA" id="ARBA00023326"/>
    </source>
</evidence>
<dbReference type="InterPro" id="IPR016288">
    <property type="entry name" value="Beta_cellobiohydrolase"/>
</dbReference>
<keyword evidence="1" id="KW-0732">Signal</keyword>
<evidence type="ECO:0000313" key="14">
    <source>
        <dbReference type="Proteomes" id="UP000033956"/>
    </source>
</evidence>
<proteinExistence type="inferred from homology"/>
<dbReference type="STRING" id="92835.RS81_02210"/>
<comment type="similarity">
    <text evidence="10">Belongs to the glycosyl hydrolase family 6.</text>
</comment>
<evidence type="ECO:0000256" key="8">
    <source>
        <dbReference type="PROSITE-ProRule" id="PRU10056"/>
    </source>
</evidence>
<dbReference type="PANTHER" id="PTHR34876:SF4">
    <property type="entry name" value="1,4-BETA-D-GLUCAN CELLOBIOHYDROLASE C-RELATED"/>
    <property type="match status" value="1"/>
</dbReference>
<accession>A0A0M2H3Z1</accession>
<keyword evidence="12" id="KW-0812">Transmembrane</keyword>
<organism evidence="13 14">
    <name type="scientific">Microbacterium terrae</name>
    <dbReference type="NCBI Taxonomy" id="69369"/>
    <lineage>
        <taxon>Bacteria</taxon>
        <taxon>Bacillati</taxon>
        <taxon>Actinomycetota</taxon>
        <taxon>Actinomycetes</taxon>
        <taxon>Micrococcales</taxon>
        <taxon>Microbacteriaceae</taxon>
        <taxon>Microbacterium</taxon>
    </lineage>
</organism>
<comment type="caution">
    <text evidence="13">The sequence shown here is derived from an EMBL/GenBank/DDBJ whole genome shotgun (WGS) entry which is preliminary data.</text>
</comment>
<keyword evidence="2 10" id="KW-0378">Hydrolase</keyword>
<dbReference type="AlphaFoldDB" id="A0A0M2H3Z1"/>
<evidence type="ECO:0000256" key="1">
    <source>
        <dbReference type="ARBA" id="ARBA00022729"/>
    </source>
</evidence>
<dbReference type="InterPro" id="IPR001524">
    <property type="entry name" value="Glyco_hydro_6_CS"/>
</dbReference>
<keyword evidence="7 10" id="KW-0624">Polysaccharide degradation</keyword>
<evidence type="ECO:0000313" key="13">
    <source>
        <dbReference type="EMBL" id="KJL39116.1"/>
    </source>
</evidence>
<evidence type="ECO:0000256" key="6">
    <source>
        <dbReference type="ARBA" id="ARBA00023295"/>
    </source>
</evidence>
<feature type="active site" evidence="8">
    <location>
        <position position="128"/>
    </location>
</feature>
<keyword evidence="4" id="KW-1015">Disulfide bond</keyword>
<dbReference type="PANTHER" id="PTHR34876">
    <property type="match status" value="1"/>
</dbReference>
<dbReference type="Gene3D" id="3.20.20.40">
    <property type="entry name" value="1, 4-beta cellobiohydrolase"/>
    <property type="match status" value="1"/>
</dbReference>
<evidence type="ECO:0000256" key="12">
    <source>
        <dbReference type="SAM" id="Phobius"/>
    </source>
</evidence>
<dbReference type="RefSeq" id="WP_045276140.1">
    <property type="nucleotide sequence ID" value="NZ_BAAAUP010000009.1"/>
</dbReference>
<dbReference type="Pfam" id="PF01341">
    <property type="entry name" value="Glyco_hydro_6"/>
    <property type="match status" value="1"/>
</dbReference>
<evidence type="ECO:0000256" key="9">
    <source>
        <dbReference type="PROSITE-ProRule" id="PRU10057"/>
    </source>
</evidence>
<keyword evidence="14" id="KW-1185">Reference proteome</keyword>
<evidence type="ECO:0000256" key="11">
    <source>
        <dbReference type="SAM" id="MobiDB-lite"/>
    </source>
</evidence>
<name>A0A0M2H3Z1_9MICO</name>
<feature type="transmembrane region" description="Helical" evidence="12">
    <location>
        <begin position="17"/>
        <end position="40"/>
    </location>
</feature>
<dbReference type="GO" id="GO:0030245">
    <property type="term" value="P:cellulose catabolic process"/>
    <property type="evidence" value="ECO:0007669"/>
    <property type="project" value="UniProtKB-KW"/>
</dbReference>
<keyword evidence="12" id="KW-1133">Transmembrane helix</keyword>
<evidence type="ECO:0000256" key="3">
    <source>
        <dbReference type="ARBA" id="ARBA00023001"/>
    </source>
</evidence>
<dbReference type="PATRIC" id="fig|92835.4.peg.2244"/>
<feature type="region of interest" description="Disordered" evidence="11">
    <location>
        <begin position="316"/>
        <end position="336"/>
    </location>
</feature>
<evidence type="ECO:0000256" key="4">
    <source>
        <dbReference type="ARBA" id="ARBA00023157"/>
    </source>
</evidence>
<dbReference type="GO" id="GO:0004553">
    <property type="term" value="F:hydrolase activity, hydrolyzing O-glycosyl compounds"/>
    <property type="evidence" value="ECO:0007669"/>
    <property type="project" value="InterPro"/>
</dbReference>
<evidence type="ECO:0000256" key="2">
    <source>
        <dbReference type="ARBA" id="ARBA00022801"/>
    </source>
</evidence>
<keyword evidence="12" id="KW-0472">Membrane</keyword>
<gene>
    <name evidence="13" type="primary">cenA</name>
    <name evidence="13" type="ORF">RS81_02210</name>
</gene>
<protein>
    <recommendedName>
        <fullName evidence="10">Glucanase</fullName>
        <ecNumber evidence="10">3.2.1.-</ecNumber>
    </recommendedName>
</protein>